<keyword evidence="2" id="KW-0732">Signal</keyword>
<dbReference type="OrthoDB" id="4369767at2759"/>
<feature type="signal peptide" evidence="2">
    <location>
        <begin position="1"/>
        <end position="21"/>
    </location>
</feature>
<dbReference type="OMA" id="YPYPYYK"/>
<dbReference type="AlphaFoldDB" id="A0A135LVE2"/>
<dbReference type="GeneID" id="63711141"/>
<feature type="region of interest" description="Disordered" evidence="1">
    <location>
        <begin position="32"/>
        <end position="55"/>
    </location>
</feature>
<gene>
    <name evidence="3" type="ORF">PGRI_081270</name>
</gene>
<evidence type="ECO:0000313" key="4">
    <source>
        <dbReference type="Proteomes" id="UP000070168"/>
    </source>
</evidence>
<evidence type="ECO:0000256" key="2">
    <source>
        <dbReference type="SAM" id="SignalP"/>
    </source>
</evidence>
<evidence type="ECO:0000313" key="3">
    <source>
        <dbReference type="EMBL" id="KXG52871.1"/>
    </source>
</evidence>
<accession>A0A135LVE2</accession>
<reference evidence="3 4" key="1">
    <citation type="journal article" date="2016" name="BMC Genomics">
        <title>Genome sequencing and secondary metabolism of the postharvest pathogen Penicillium griseofulvum.</title>
        <authorList>
            <person name="Banani H."/>
            <person name="Marcet-Houben M."/>
            <person name="Ballester A.R."/>
            <person name="Abbruscato P."/>
            <person name="Gonzalez-Candelas L."/>
            <person name="Gabaldon T."/>
            <person name="Spadaro D."/>
        </authorList>
    </citation>
    <scope>NUCLEOTIDE SEQUENCE [LARGE SCALE GENOMIC DNA]</scope>
    <source>
        <strain evidence="3 4">PG3</strain>
    </source>
</reference>
<keyword evidence="4" id="KW-1185">Reference proteome</keyword>
<name>A0A135LVE2_PENPA</name>
<protein>
    <submittedName>
        <fullName evidence="3">Uncharacterized protein</fullName>
    </submittedName>
</protein>
<evidence type="ECO:0000256" key="1">
    <source>
        <dbReference type="SAM" id="MobiDB-lite"/>
    </source>
</evidence>
<dbReference type="RefSeq" id="XP_040651406.1">
    <property type="nucleotide sequence ID" value="XM_040795841.1"/>
</dbReference>
<dbReference type="Proteomes" id="UP000070168">
    <property type="component" value="Unassembled WGS sequence"/>
</dbReference>
<proteinExistence type="predicted"/>
<sequence>MKSPFYVLAVLLPLATDLALATPVADSNSDSLVERYRGDGKGYKDHHEHDNHDGYGDNNVCEVKYPYPYYKYPCNSSPTNGTSLLGATFTSYCKYQNGDSGTWYSAPKGWVKEDDKPRRCAGASNPCPV</sequence>
<feature type="chain" id="PRO_5007800869" evidence="2">
    <location>
        <begin position="22"/>
        <end position="129"/>
    </location>
</feature>
<comment type="caution">
    <text evidence="3">The sequence shown here is derived from an EMBL/GenBank/DDBJ whole genome shotgun (WGS) entry which is preliminary data.</text>
</comment>
<organism evidence="3 4">
    <name type="scientific">Penicillium patulum</name>
    <name type="common">Penicillium griseofulvum</name>
    <dbReference type="NCBI Taxonomy" id="5078"/>
    <lineage>
        <taxon>Eukaryota</taxon>
        <taxon>Fungi</taxon>
        <taxon>Dikarya</taxon>
        <taxon>Ascomycota</taxon>
        <taxon>Pezizomycotina</taxon>
        <taxon>Eurotiomycetes</taxon>
        <taxon>Eurotiomycetidae</taxon>
        <taxon>Eurotiales</taxon>
        <taxon>Aspergillaceae</taxon>
        <taxon>Penicillium</taxon>
    </lineage>
</organism>
<dbReference type="EMBL" id="LHQR01000020">
    <property type="protein sequence ID" value="KXG52871.1"/>
    <property type="molecule type" value="Genomic_DNA"/>
</dbReference>